<evidence type="ECO:0000313" key="4">
    <source>
        <dbReference type="Proteomes" id="UP000305546"/>
    </source>
</evidence>
<comment type="caution">
    <text evidence="3">The sequence shown here is derived from an EMBL/GenBank/DDBJ whole genome shotgun (WGS) entry which is preliminary data.</text>
</comment>
<feature type="domain" description="Activator of Hsp90 ATPase homologue 1/2-like C-terminal" evidence="2">
    <location>
        <begin position="13"/>
        <end position="133"/>
    </location>
</feature>
<dbReference type="InterPro" id="IPR013538">
    <property type="entry name" value="ASHA1/2-like_C"/>
</dbReference>
<dbReference type="SUPFAM" id="SSF55961">
    <property type="entry name" value="Bet v1-like"/>
    <property type="match status" value="1"/>
</dbReference>
<dbReference type="EMBL" id="VDFW01000023">
    <property type="protein sequence ID" value="TNC22861.1"/>
    <property type="molecule type" value="Genomic_DNA"/>
</dbReference>
<accession>A0A5C4LUD6</accession>
<dbReference type="OrthoDB" id="3365660at2"/>
<dbReference type="Pfam" id="PF08327">
    <property type="entry name" value="AHSA1"/>
    <property type="match status" value="1"/>
</dbReference>
<evidence type="ECO:0000259" key="2">
    <source>
        <dbReference type="Pfam" id="PF08327"/>
    </source>
</evidence>
<comment type="similarity">
    <text evidence="1">Belongs to the AHA1 family.</text>
</comment>
<evidence type="ECO:0000313" key="3">
    <source>
        <dbReference type="EMBL" id="TNC22861.1"/>
    </source>
</evidence>
<dbReference type="InterPro" id="IPR023393">
    <property type="entry name" value="START-like_dom_sf"/>
</dbReference>
<evidence type="ECO:0000256" key="1">
    <source>
        <dbReference type="ARBA" id="ARBA00006817"/>
    </source>
</evidence>
<keyword evidence="4" id="KW-1185">Reference proteome</keyword>
<dbReference type="AlphaFoldDB" id="A0A5C4LUD6"/>
<gene>
    <name evidence="3" type="ORF">FG385_23460</name>
</gene>
<dbReference type="Gene3D" id="3.30.530.20">
    <property type="match status" value="1"/>
</dbReference>
<dbReference type="Proteomes" id="UP000305546">
    <property type="component" value="Unassembled WGS sequence"/>
</dbReference>
<dbReference type="RefSeq" id="WP_139098937.1">
    <property type="nucleotide sequence ID" value="NZ_VDFW01000023.1"/>
</dbReference>
<proteinExistence type="inferred from homology"/>
<organism evidence="3 4">
    <name type="scientific">Amycolatopsis alkalitolerans</name>
    <dbReference type="NCBI Taxonomy" id="2547244"/>
    <lineage>
        <taxon>Bacteria</taxon>
        <taxon>Bacillati</taxon>
        <taxon>Actinomycetota</taxon>
        <taxon>Actinomycetes</taxon>
        <taxon>Pseudonocardiales</taxon>
        <taxon>Pseudonocardiaceae</taxon>
        <taxon>Amycolatopsis</taxon>
    </lineage>
</organism>
<protein>
    <submittedName>
        <fullName evidence="3">SRPBCC domain-containing protein</fullName>
    </submittedName>
</protein>
<name>A0A5C4LUD6_9PSEU</name>
<sequence>MTTTHRLERTYPADPTTIWTLWTTPGGIARWWAPDGFTTTVDSLDLSEGGELVYTMTATAPETIEFMQSAGMPLATVSRKRFTRLDEPTTLAYASLVDFVPDREPYEFGTEVELAATDSGTRVVMSVEPLHDQTWTQRLLDGRANELANLARILST</sequence>
<reference evidence="3 4" key="1">
    <citation type="submission" date="2019-06" db="EMBL/GenBank/DDBJ databases">
        <title>Amycolatopsis alkalitolerans sp. nov., isolated from Gastrodia elata Blume.</title>
        <authorList>
            <person name="Narsing Rao M.P."/>
            <person name="Li W.J."/>
        </authorList>
    </citation>
    <scope>NUCLEOTIDE SEQUENCE [LARGE SCALE GENOMIC DNA]</scope>
    <source>
        <strain evidence="3 4">SYSUP0005</strain>
    </source>
</reference>